<organism evidence="1 2">
    <name type="scientific">Rhodococcus tibetensis</name>
    <dbReference type="NCBI Taxonomy" id="2965064"/>
    <lineage>
        <taxon>Bacteria</taxon>
        <taxon>Bacillati</taxon>
        <taxon>Actinomycetota</taxon>
        <taxon>Actinomycetes</taxon>
        <taxon>Mycobacteriales</taxon>
        <taxon>Nocardiaceae</taxon>
        <taxon>Rhodococcus</taxon>
    </lineage>
</organism>
<evidence type="ECO:0000313" key="2">
    <source>
        <dbReference type="Proteomes" id="UP001524501"/>
    </source>
</evidence>
<keyword evidence="2" id="KW-1185">Reference proteome</keyword>
<dbReference type="EMBL" id="JANFQF010000008">
    <property type="protein sequence ID" value="MCQ4119861.1"/>
    <property type="molecule type" value="Genomic_DNA"/>
</dbReference>
<comment type="caution">
    <text evidence="1">The sequence shown here is derived from an EMBL/GenBank/DDBJ whole genome shotgun (WGS) entry which is preliminary data.</text>
</comment>
<gene>
    <name evidence="1" type="ORF">NOF53_11880</name>
</gene>
<protein>
    <submittedName>
        <fullName evidence="1">Uncharacterized protein</fullName>
    </submittedName>
</protein>
<evidence type="ECO:0000313" key="1">
    <source>
        <dbReference type="EMBL" id="MCQ4119861.1"/>
    </source>
</evidence>
<name>A0ABT1QC80_9NOCA</name>
<reference evidence="1 2" key="1">
    <citation type="submission" date="2022-07" db="EMBL/GenBank/DDBJ databases">
        <title>Degradation activity of malathion, p-nitrophenol and potential low-temperature adaptation strategy of Rhodococcus sp. FXJ9.536.</title>
        <authorList>
            <person name="Huang J."/>
            <person name="Huang Y."/>
        </authorList>
    </citation>
    <scope>NUCLEOTIDE SEQUENCE [LARGE SCALE GENOMIC DNA]</scope>
    <source>
        <strain evidence="1 2">FXJ9.536</strain>
    </source>
</reference>
<dbReference type="Proteomes" id="UP001524501">
    <property type="component" value="Unassembled WGS sequence"/>
</dbReference>
<accession>A0ABT1QC80</accession>
<dbReference type="RefSeq" id="WP_255968411.1">
    <property type="nucleotide sequence ID" value="NZ_JANFQF010000008.1"/>
</dbReference>
<sequence length="83" mass="9298">MTMYATTERDGSAVTVVRASGDLVCLRCPLIPGRDVYSRFTAADIPTMLDHLDFHQILGQHVPPATFLRLRTEHADNFEKGPR</sequence>
<proteinExistence type="predicted"/>